<dbReference type="SUPFAM" id="SSF52218">
    <property type="entry name" value="Flavoproteins"/>
    <property type="match status" value="1"/>
</dbReference>
<dbReference type="InterPro" id="IPR046980">
    <property type="entry name" value="KefG/KefF"/>
</dbReference>
<proteinExistence type="predicted"/>
<dbReference type="InterPro" id="IPR003680">
    <property type="entry name" value="Flavodoxin_fold"/>
</dbReference>
<dbReference type="Proteomes" id="UP001597267">
    <property type="component" value="Unassembled WGS sequence"/>
</dbReference>
<protein>
    <submittedName>
        <fullName evidence="3">NAD(P)H-dependent oxidoreductase</fullName>
        <ecNumber evidence="3">1.-.-.-</ecNumber>
        <ecNumber evidence="3">1.6.99.-</ecNumber>
    </submittedName>
</protein>
<gene>
    <name evidence="3" type="ORF">ACFQ5M_06255</name>
</gene>
<evidence type="ECO:0000256" key="1">
    <source>
        <dbReference type="ARBA" id="ARBA00023002"/>
    </source>
</evidence>
<dbReference type="PANTHER" id="PTHR47307">
    <property type="entry name" value="GLUTATHIONE-REGULATED POTASSIUM-EFFLUX SYSTEM ANCILLARY PROTEIN KEFG"/>
    <property type="match status" value="1"/>
</dbReference>
<dbReference type="EC" id="1.-.-.-" evidence="3"/>
<evidence type="ECO:0000259" key="2">
    <source>
        <dbReference type="Pfam" id="PF02525"/>
    </source>
</evidence>
<dbReference type="EC" id="1.6.99.-" evidence="3"/>
<feature type="domain" description="Flavodoxin-like fold" evidence="2">
    <location>
        <begin position="2"/>
        <end position="170"/>
    </location>
</feature>
<keyword evidence="4" id="KW-1185">Reference proteome</keyword>
<dbReference type="GO" id="GO:0016491">
    <property type="term" value="F:oxidoreductase activity"/>
    <property type="evidence" value="ECO:0007669"/>
    <property type="project" value="UniProtKB-KW"/>
</dbReference>
<comment type="caution">
    <text evidence="3">The sequence shown here is derived from an EMBL/GenBank/DDBJ whole genome shotgun (WGS) entry which is preliminary data.</text>
</comment>
<dbReference type="Gene3D" id="3.40.50.360">
    <property type="match status" value="1"/>
</dbReference>
<sequence>MKKIVVLVFHPNIKTSQVNRQLAQGLTQTAGVTVRYMYDLYPDGKIDVAQEQAVLSQADRVVLQFPMYWYSSPALLKQWEDDVLTYGWAYGSKGHALKDKELALAVSPGAKAENYGRSGTFGYTVTELLRPLQATSHLIGMKYVKPFLTVGASALEPAVLAQQVEKYKAYVTAPTLALLEDYE</sequence>
<dbReference type="EMBL" id="JBHTOP010000021">
    <property type="protein sequence ID" value="MFD1671688.1"/>
    <property type="molecule type" value="Genomic_DNA"/>
</dbReference>
<keyword evidence="1 3" id="KW-0560">Oxidoreductase</keyword>
<evidence type="ECO:0000313" key="4">
    <source>
        <dbReference type="Proteomes" id="UP001597267"/>
    </source>
</evidence>
<evidence type="ECO:0000313" key="3">
    <source>
        <dbReference type="EMBL" id="MFD1671688.1"/>
    </source>
</evidence>
<dbReference type="Pfam" id="PF02525">
    <property type="entry name" value="Flavodoxin_2"/>
    <property type="match status" value="1"/>
</dbReference>
<accession>A0ABW4J7Q1</accession>
<dbReference type="RefSeq" id="WP_125716011.1">
    <property type="nucleotide sequence ID" value="NZ_JBHTOP010000021.1"/>
</dbReference>
<name>A0ABW4J7Q1_9LACO</name>
<dbReference type="InterPro" id="IPR029039">
    <property type="entry name" value="Flavoprotein-like_sf"/>
</dbReference>
<reference evidence="4" key="1">
    <citation type="journal article" date="2019" name="Int. J. Syst. Evol. Microbiol.">
        <title>The Global Catalogue of Microorganisms (GCM) 10K type strain sequencing project: providing services to taxonomists for standard genome sequencing and annotation.</title>
        <authorList>
            <consortium name="The Broad Institute Genomics Platform"/>
            <consortium name="The Broad Institute Genome Sequencing Center for Infectious Disease"/>
            <person name="Wu L."/>
            <person name="Ma J."/>
        </authorList>
    </citation>
    <scope>NUCLEOTIDE SEQUENCE [LARGE SCALE GENOMIC DNA]</scope>
    <source>
        <strain evidence="4">CCM 8896</strain>
    </source>
</reference>
<organism evidence="3 4">
    <name type="scientific">Agrilactobacillus yilanensis</name>
    <dbReference type="NCBI Taxonomy" id="2485997"/>
    <lineage>
        <taxon>Bacteria</taxon>
        <taxon>Bacillati</taxon>
        <taxon>Bacillota</taxon>
        <taxon>Bacilli</taxon>
        <taxon>Lactobacillales</taxon>
        <taxon>Lactobacillaceae</taxon>
        <taxon>Agrilactobacillus</taxon>
    </lineage>
</organism>
<dbReference type="PANTHER" id="PTHR47307:SF1">
    <property type="entry name" value="GLUTATHIONE-REGULATED POTASSIUM-EFFLUX SYSTEM ANCILLARY PROTEIN KEFG"/>
    <property type="match status" value="1"/>
</dbReference>